<dbReference type="Gene3D" id="3.30.1490.20">
    <property type="entry name" value="ATP-grasp fold, A domain"/>
    <property type="match status" value="1"/>
</dbReference>
<dbReference type="Pfam" id="PF07478">
    <property type="entry name" value="Dala_Dala_lig_C"/>
    <property type="match status" value="1"/>
</dbReference>
<keyword evidence="16 22" id="KW-0961">Cell wall biogenesis/degradation</keyword>
<name>A0A4R6PY93_9FIRM</name>
<dbReference type="AlphaFoldDB" id="A0A4R6PY93"/>
<keyword evidence="12 24" id="KW-0460">Magnesium</keyword>
<proteinExistence type="inferred from homology"/>
<evidence type="ECO:0000256" key="14">
    <source>
        <dbReference type="ARBA" id="ARBA00022984"/>
    </source>
</evidence>
<dbReference type="Proteomes" id="UP000295500">
    <property type="component" value="Unassembled WGS sequence"/>
</dbReference>
<dbReference type="InterPro" id="IPR000291">
    <property type="entry name" value="D-Ala_lig_Van_CS"/>
</dbReference>
<dbReference type="InterPro" id="IPR005905">
    <property type="entry name" value="D_ala_D_ala"/>
</dbReference>
<evidence type="ECO:0000256" key="12">
    <source>
        <dbReference type="ARBA" id="ARBA00022842"/>
    </source>
</evidence>
<dbReference type="NCBIfam" id="NF002528">
    <property type="entry name" value="PRK01966.1-4"/>
    <property type="match status" value="1"/>
</dbReference>
<dbReference type="GO" id="GO:0009252">
    <property type="term" value="P:peptidoglycan biosynthetic process"/>
    <property type="evidence" value="ECO:0007669"/>
    <property type="project" value="UniProtKB-UniRule"/>
</dbReference>
<evidence type="ECO:0000256" key="25">
    <source>
        <dbReference type="PROSITE-ProRule" id="PRU00409"/>
    </source>
</evidence>
<dbReference type="FunFam" id="3.30.470.20:FF:000008">
    <property type="entry name" value="D-alanine--D-alanine ligase"/>
    <property type="match status" value="1"/>
</dbReference>
<dbReference type="PROSITE" id="PS50975">
    <property type="entry name" value="ATP_GRASP"/>
    <property type="match status" value="1"/>
</dbReference>
<evidence type="ECO:0000256" key="17">
    <source>
        <dbReference type="ARBA" id="ARBA00047614"/>
    </source>
</evidence>
<dbReference type="SUPFAM" id="SSF52440">
    <property type="entry name" value="PreATP-grasp domain"/>
    <property type="match status" value="1"/>
</dbReference>
<dbReference type="HAMAP" id="MF_00047">
    <property type="entry name" value="Dala_Dala_lig"/>
    <property type="match status" value="1"/>
</dbReference>
<keyword evidence="15 24" id="KW-0464">Manganese</keyword>
<dbReference type="RefSeq" id="WP_133528975.1">
    <property type="nucleotide sequence ID" value="NZ_SNXO01000032.1"/>
</dbReference>
<evidence type="ECO:0000256" key="3">
    <source>
        <dbReference type="ARBA" id="ARBA00004496"/>
    </source>
</evidence>
<dbReference type="Gene3D" id="3.30.470.20">
    <property type="entry name" value="ATP-grasp fold, B domain"/>
    <property type="match status" value="1"/>
</dbReference>
<feature type="binding site" evidence="24">
    <location>
        <position position="300"/>
    </location>
    <ligand>
        <name>Mg(2+)</name>
        <dbReference type="ChEBI" id="CHEBI:18420"/>
        <label>2</label>
    </ligand>
</feature>
<evidence type="ECO:0000259" key="26">
    <source>
        <dbReference type="PROSITE" id="PS50975"/>
    </source>
</evidence>
<feature type="binding site" evidence="24">
    <location>
        <position position="298"/>
    </location>
    <ligand>
        <name>Mg(2+)</name>
        <dbReference type="ChEBI" id="CHEBI:18420"/>
        <label>1</label>
    </ligand>
</feature>
<feature type="active site" evidence="23">
    <location>
        <position position="173"/>
    </location>
</feature>
<gene>
    <name evidence="22" type="primary">ddl</name>
    <name evidence="27" type="ORF">EV211_13212</name>
</gene>
<evidence type="ECO:0000256" key="5">
    <source>
        <dbReference type="ARBA" id="ARBA00010871"/>
    </source>
</evidence>
<comment type="similarity">
    <text evidence="5 22">Belongs to the D-alanine--D-alanine ligase family.</text>
</comment>
<evidence type="ECO:0000256" key="21">
    <source>
        <dbReference type="ARBA" id="ARBA00077154"/>
    </source>
</evidence>
<sequence length="343" mass="37951">MDRIGIFFGGKSNEYEISLLSASAAMRAIDKNKHQVVSIGITRQGDWKLYEGDIDNIENDSWEKTAKDISIGDIRDMMDFAFPVLHGPYGEDGKIQGVFETLDIPYAGCGVLSSALCMDKASAKEVFVANRVPTGDYVLVFADEVAADVAKAAGRADDSLPYPMFVKPANMGSSVGISKVRNIEQLQDALKVAARYDRRIIVEEGIDCREVEVGIMGNGDPQVSGVGEIKAKNDFYDYEAKYSDDAGTEIVIPAQLPEAITGRIRKVARDAYKALDCEGFARIDFLVEKETGKVYVSEINTIPGFTRYSMFPSLWQERGVSFSETIERIIGYGYERYNAKNNR</sequence>
<evidence type="ECO:0000256" key="20">
    <source>
        <dbReference type="ARBA" id="ARBA00076288"/>
    </source>
</evidence>
<keyword evidence="9 24" id="KW-0479">Metal-binding</keyword>
<dbReference type="GO" id="GO:0005524">
    <property type="term" value="F:ATP binding"/>
    <property type="evidence" value="ECO:0007669"/>
    <property type="project" value="UniProtKB-UniRule"/>
</dbReference>
<feature type="active site" evidence="23">
    <location>
        <position position="309"/>
    </location>
</feature>
<keyword evidence="7 22" id="KW-0963">Cytoplasm</keyword>
<dbReference type="PIRSF" id="PIRSF039102">
    <property type="entry name" value="Ddl/VanB"/>
    <property type="match status" value="1"/>
</dbReference>
<dbReference type="InterPro" id="IPR011095">
    <property type="entry name" value="Dala_Dala_lig_C"/>
</dbReference>
<evidence type="ECO:0000256" key="2">
    <source>
        <dbReference type="ARBA" id="ARBA00003921"/>
    </source>
</evidence>
<comment type="pathway">
    <text evidence="18">Glycan biosynthesis.</text>
</comment>
<evidence type="ECO:0000256" key="18">
    <source>
        <dbReference type="ARBA" id="ARBA00060592"/>
    </source>
</evidence>
<comment type="function">
    <text evidence="2 22">Cell wall formation.</text>
</comment>
<dbReference type="EC" id="6.3.2.4" evidence="6 22"/>
<dbReference type="PROSITE" id="PS00843">
    <property type="entry name" value="DALA_DALA_LIGASE_1"/>
    <property type="match status" value="1"/>
</dbReference>
<comment type="caution">
    <text evidence="27">The sequence shown here is derived from an EMBL/GenBank/DDBJ whole genome shotgun (WGS) entry which is preliminary data.</text>
</comment>
<evidence type="ECO:0000256" key="8">
    <source>
        <dbReference type="ARBA" id="ARBA00022598"/>
    </source>
</evidence>
<dbReference type="PANTHER" id="PTHR23132">
    <property type="entry name" value="D-ALANINE--D-ALANINE LIGASE"/>
    <property type="match status" value="1"/>
</dbReference>
<evidence type="ECO:0000256" key="19">
    <source>
        <dbReference type="ARBA" id="ARBA00068427"/>
    </source>
</evidence>
<dbReference type="PROSITE" id="PS00844">
    <property type="entry name" value="DALA_DALA_LIGASE_2"/>
    <property type="match status" value="1"/>
</dbReference>
<evidence type="ECO:0000313" key="27">
    <source>
        <dbReference type="EMBL" id="TDP51092.1"/>
    </source>
</evidence>
<dbReference type="Pfam" id="PF01820">
    <property type="entry name" value="Dala_Dala_lig_N"/>
    <property type="match status" value="1"/>
</dbReference>
<feature type="binding site" evidence="24">
    <location>
        <position position="284"/>
    </location>
    <ligand>
        <name>Mg(2+)</name>
        <dbReference type="ChEBI" id="CHEBI:18420"/>
        <label>1</label>
    </ligand>
</feature>
<evidence type="ECO:0000256" key="10">
    <source>
        <dbReference type="ARBA" id="ARBA00022741"/>
    </source>
</evidence>
<evidence type="ECO:0000256" key="13">
    <source>
        <dbReference type="ARBA" id="ARBA00022960"/>
    </source>
</evidence>
<comment type="cofactor">
    <cofactor evidence="24">
        <name>Mg(2+)</name>
        <dbReference type="ChEBI" id="CHEBI:18420"/>
    </cofactor>
    <cofactor evidence="24">
        <name>Mn(2+)</name>
        <dbReference type="ChEBI" id="CHEBI:29035"/>
    </cofactor>
    <text evidence="24">Binds 2 magnesium or manganese ions per subunit.</text>
</comment>
<dbReference type="GO" id="GO:0005829">
    <property type="term" value="C:cytosol"/>
    <property type="evidence" value="ECO:0007669"/>
    <property type="project" value="TreeGrafter"/>
</dbReference>
<dbReference type="GO" id="GO:0008360">
    <property type="term" value="P:regulation of cell shape"/>
    <property type="evidence" value="ECO:0007669"/>
    <property type="project" value="UniProtKB-KW"/>
</dbReference>
<dbReference type="PANTHER" id="PTHR23132:SF25">
    <property type="entry name" value="D-ALANINE--D-ALANINE LIGASE A"/>
    <property type="match status" value="1"/>
</dbReference>
<comment type="subcellular location">
    <subcellularLocation>
        <location evidence="3 22">Cytoplasm</location>
    </subcellularLocation>
</comment>
<evidence type="ECO:0000256" key="15">
    <source>
        <dbReference type="ARBA" id="ARBA00023211"/>
    </source>
</evidence>
<dbReference type="EMBL" id="SNXO01000032">
    <property type="protein sequence ID" value="TDP51092.1"/>
    <property type="molecule type" value="Genomic_DNA"/>
</dbReference>
<dbReference type="OrthoDB" id="9813261at2"/>
<dbReference type="GO" id="GO:0071555">
    <property type="term" value="P:cell wall organization"/>
    <property type="evidence" value="ECO:0007669"/>
    <property type="project" value="UniProtKB-KW"/>
</dbReference>
<dbReference type="GO" id="GO:0046872">
    <property type="term" value="F:metal ion binding"/>
    <property type="evidence" value="ECO:0007669"/>
    <property type="project" value="UniProtKB-KW"/>
</dbReference>
<keyword evidence="8 22" id="KW-0436">Ligase</keyword>
<keyword evidence="13 22" id="KW-0133">Cell shape</keyword>
<evidence type="ECO:0000256" key="1">
    <source>
        <dbReference type="ARBA" id="ARBA00001936"/>
    </source>
</evidence>
<protein>
    <recommendedName>
        <fullName evidence="19 22">D-alanine--D-alanine ligase</fullName>
        <ecNumber evidence="6 22">6.3.2.4</ecNumber>
    </recommendedName>
    <alternativeName>
        <fullName evidence="21 22">D-Ala-D-Ala ligase</fullName>
    </alternativeName>
    <alternativeName>
        <fullName evidence="20 22">D-alanylalanine synthetase</fullName>
    </alternativeName>
</protein>
<evidence type="ECO:0000256" key="7">
    <source>
        <dbReference type="ARBA" id="ARBA00022490"/>
    </source>
</evidence>
<keyword evidence="14 22" id="KW-0573">Peptidoglycan synthesis</keyword>
<comment type="catalytic activity">
    <reaction evidence="17 22">
        <text>2 D-alanine + ATP = D-alanyl-D-alanine + ADP + phosphate + H(+)</text>
        <dbReference type="Rhea" id="RHEA:11224"/>
        <dbReference type="ChEBI" id="CHEBI:15378"/>
        <dbReference type="ChEBI" id="CHEBI:30616"/>
        <dbReference type="ChEBI" id="CHEBI:43474"/>
        <dbReference type="ChEBI" id="CHEBI:57416"/>
        <dbReference type="ChEBI" id="CHEBI:57822"/>
        <dbReference type="ChEBI" id="CHEBI:456216"/>
        <dbReference type="EC" id="6.3.2.4"/>
    </reaction>
</comment>
<evidence type="ECO:0000256" key="4">
    <source>
        <dbReference type="ARBA" id="ARBA00004752"/>
    </source>
</evidence>
<evidence type="ECO:0000256" key="9">
    <source>
        <dbReference type="ARBA" id="ARBA00022723"/>
    </source>
</evidence>
<evidence type="ECO:0000256" key="6">
    <source>
        <dbReference type="ARBA" id="ARBA00012216"/>
    </source>
</evidence>
<comment type="pathway">
    <text evidence="4 22">Cell wall biogenesis; peptidoglycan biosynthesis.</text>
</comment>
<feature type="binding site" evidence="24">
    <location>
        <position position="298"/>
    </location>
    <ligand>
        <name>Mg(2+)</name>
        <dbReference type="ChEBI" id="CHEBI:18420"/>
        <label>2</label>
    </ligand>
</feature>
<keyword evidence="10 25" id="KW-0547">Nucleotide-binding</keyword>
<dbReference type="InterPro" id="IPR011127">
    <property type="entry name" value="Dala_Dala_lig_N"/>
</dbReference>
<evidence type="ECO:0000256" key="11">
    <source>
        <dbReference type="ARBA" id="ARBA00022840"/>
    </source>
</evidence>
<evidence type="ECO:0000256" key="23">
    <source>
        <dbReference type="PIRSR" id="PIRSR039102-1"/>
    </source>
</evidence>
<organism evidence="27 28">
    <name type="scientific">Aminicella lysinilytica</name>
    <dbReference type="NCBI Taxonomy" id="433323"/>
    <lineage>
        <taxon>Bacteria</taxon>
        <taxon>Bacillati</taxon>
        <taxon>Bacillota</taxon>
        <taxon>Clostridia</taxon>
        <taxon>Peptostreptococcales</taxon>
        <taxon>Anaerovoracaceae</taxon>
        <taxon>Aminicella</taxon>
    </lineage>
</organism>
<evidence type="ECO:0000313" key="28">
    <source>
        <dbReference type="Proteomes" id="UP000295500"/>
    </source>
</evidence>
<dbReference type="GO" id="GO:0008716">
    <property type="term" value="F:D-alanine-D-alanine ligase activity"/>
    <property type="evidence" value="ECO:0007669"/>
    <property type="project" value="UniProtKB-UniRule"/>
</dbReference>
<feature type="domain" description="ATP-grasp" evidence="26">
    <location>
        <begin position="124"/>
        <end position="331"/>
    </location>
</feature>
<keyword evidence="11 25" id="KW-0067">ATP-binding</keyword>
<dbReference type="SUPFAM" id="SSF56059">
    <property type="entry name" value="Glutathione synthetase ATP-binding domain-like"/>
    <property type="match status" value="1"/>
</dbReference>
<evidence type="ECO:0000256" key="16">
    <source>
        <dbReference type="ARBA" id="ARBA00023316"/>
    </source>
</evidence>
<dbReference type="NCBIfam" id="TIGR01205">
    <property type="entry name" value="D_ala_D_alaTIGR"/>
    <property type="match status" value="1"/>
</dbReference>
<dbReference type="InterPro" id="IPR013815">
    <property type="entry name" value="ATP_grasp_subdomain_1"/>
</dbReference>
<dbReference type="InterPro" id="IPR016185">
    <property type="entry name" value="PreATP-grasp_dom_sf"/>
</dbReference>
<dbReference type="NCBIfam" id="NF002378">
    <property type="entry name" value="PRK01372.1"/>
    <property type="match status" value="1"/>
</dbReference>
<reference evidence="27 28" key="1">
    <citation type="submission" date="2019-03" db="EMBL/GenBank/DDBJ databases">
        <title>Genomic Encyclopedia of Type Strains, Phase IV (KMG-IV): sequencing the most valuable type-strain genomes for metagenomic binning, comparative biology and taxonomic classification.</title>
        <authorList>
            <person name="Goeker M."/>
        </authorList>
    </citation>
    <scope>NUCLEOTIDE SEQUENCE [LARGE SCALE GENOMIC DNA]</scope>
    <source>
        <strain evidence="27 28">DSM 28287</strain>
    </source>
</reference>
<comment type="cofactor">
    <cofactor evidence="1">
        <name>Mn(2+)</name>
        <dbReference type="ChEBI" id="CHEBI:29035"/>
    </cofactor>
</comment>
<dbReference type="FunFam" id="3.30.1490.20:FF:000007">
    <property type="entry name" value="D-alanine--D-alanine ligase"/>
    <property type="match status" value="1"/>
</dbReference>
<dbReference type="InterPro" id="IPR011761">
    <property type="entry name" value="ATP-grasp"/>
</dbReference>
<accession>A0A4R6PY93</accession>
<evidence type="ECO:0000256" key="24">
    <source>
        <dbReference type="PIRSR" id="PIRSR039102-3"/>
    </source>
</evidence>
<dbReference type="Gene3D" id="3.40.50.20">
    <property type="match status" value="1"/>
</dbReference>
<feature type="active site" evidence="23">
    <location>
        <position position="14"/>
    </location>
</feature>
<evidence type="ECO:0000256" key="22">
    <source>
        <dbReference type="HAMAP-Rule" id="MF_00047"/>
    </source>
</evidence>
<keyword evidence="28" id="KW-1185">Reference proteome</keyword>
<dbReference type="UniPathway" id="UPA00219"/>